<dbReference type="EMBL" id="BART01014963">
    <property type="protein sequence ID" value="GAG78946.1"/>
    <property type="molecule type" value="Genomic_DNA"/>
</dbReference>
<gene>
    <name evidence="4" type="ORF">S01H4_29356</name>
</gene>
<dbReference type="GO" id="GO:0003677">
    <property type="term" value="F:DNA binding"/>
    <property type="evidence" value="ECO:0007669"/>
    <property type="project" value="InterPro"/>
</dbReference>
<feature type="non-terminal residue" evidence="4">
    <location>
        <position position="67"/>
    </location>
</feature>
<dbReference type="AlphaFoldDB" id="X1C3J8"/>
<keyword evidence="1" id="KW-0489">Methyltransferase</keyword>
<dbReference type="PRINTS" id="PR00508">
    <property type="entry name" value="S21N4MTFRASE"/>
</dbReference>
<name>X1C3J8_9ZZZZ</name>
<dbReference type="InterPro" id="IPR029063">
    <property type="entry name" value="SAM-dependent_MTases_sf"/>
</dbReference>
<dbReference type="SUPFAM" id="SSF53335">
    <property type="entry name" value="S-adenosyl-L-methionine-dependent methyltransferases"/>
    <property type="match status" value="1"/>
</dbReference>
<dbReference type="GO" id="GO:0032259">
    <property type="term" value="P:methylation"/>
    <property type="evidence" value="ECO:0007669"/>
    <property type="project" value="UniProtKB-KW"/>
</dbReference>
<evidence type="ECO:0000256" key="1">
    <source>
        <dbReference type="ARBA" id="ARBA00022603"/>
    </source>
</evidence>
<reference evidence="4" key="1">
    <citation type="journal article" date="2014" name="Front. Microbiol.">
        <title>High frequency of phylogenetically diverse reductive dehalogenase-homologous genes in deep subseafloor sedimentary metagenomes.</title>
        <authorList>
            <person name="Kawai M."/>
            <person name="Futagami T."/>
            <person name="Toyoda A."/>
            <person name="Takaki Y."/>
            <person name="Nishi S."/>
            <person name="Hori S."/>
            <person name="Arai W."/>
            <person name="Tsubouchi T."/>
            <person name="Morono Y."/>
            <person name="Uchiyama I."/>
            <person name="Ito T."/>
            <person name="Fujiyama A."/>
            <person name="Inagaki F."/>
            <person name="Takami H."/>
        </authorList>
    </citation>
    <scope>NUCLEOTIDE SEQUENCE</scope>
    <source>
        <strain evidence="4">Expedition CK06-06</strain>
    </source>
</reference>
<protein>
    <recommendedName>
        <fullName evidence="3">DNA methylase N-4/N-6 domain-containing protein</fullName>
    </recommendedName>
</protein>
<dbReference type="InterPro" id="IPR002941">
    <property type="entry name" value="DNA_methylase_N4/N6"/>
</dbReference>
<dbReference type="GO" id="GO:0008170">
    <property type="term" value="F:N-methyltransferase activity"/>
    <property type="evidence" value="ECO:0007669"/>
    <property type="project" value="InterPro"/>
</dbReference>
<evidence type="ECO:0000256" key="2">
    <source>
        <dbReference type="ARBA" id="ARBA00022679"/>
    </source>
</evidence>
<dbReference type="Pfam" id="PF01555">
    <property type="entry name" value="N6_N4_Mtase"/>
    <property type="match status" value="1"/>
</dbReference>
<proteinExistence type="predicted"/>
<evidence type="ECO:0000259" key="3">
    <source>
        <dbReference type="Pfam" id="PF01555"/>
    </source>
</evidence>
<dbReference type="Gene3D" id="3.40.50.150">
    <property type="entry name" value="Vaccinia Virus protein VP39"/>
    <property type="match status" value="1"/>
</dbReference>
<sequence length="67" mass="7784">LTEMLIKSCTMPNDIVLILFGGSGSELELCKLLKRQYISAEIDPKYYEVIIDRLKNGYIKEKYKLKL</sequence>
<dbReference type="InterPro" id="IPR001091">
    <property type="entry name" value="RM_Methyltransferase"/>
</dbReference>
<comment type="caution">
    <text evidence="4">The sequence shown here is derived from an EMBL/GenBank/DDBJ whole genome shotgun (WGS) entry which is preliminary data.</text>
</comment>
<feature type="domain" description="DNA methylase N-4/N-6" evidence="3">
    <location>
        <begin position="1"/>
        <end position="50"/>
    </location>
</feature>
<organism evidence="4">
    <name type="scientific">marine sediment metagenome</name>
    <dbReference type="NCBI Taxonomy" id="412755"/>
    <lineage>
        <taxon>unclassified sequences</taxon>
        <taxon>metagenomes</taxon>
        <taxon>ecological metagenomes</taxon>
    </lineage>
</organism>
<keyword evidence="2" id="KW-0808">Transferase</keyword>
<feature type="non-terminal residue" evidence="4">
    <location>
        <position position="1"/>
    </location>
</feature>
<accession>X1C3J8</accession>
<evidence type="ECO:0000313" key="4">
    <source>
        <dbReference type="EMBL" id="GAG78946.1"/>
    </source>
</evidence>